<evidence type="ECO:0000313" key="2">
    <source>
        <dbReference type="Proteomes" id="UP000272238"/>
    </source>
</evidence>
<name>A0A494YWP9_9BACL</name>
<reference evidence="1 2" key="1">
    <citation type="journal article" date="2016" name="Antonie Van Leeuwenhoek">
        <title>Lysinibacillus endophyticus sp. nov., an indole-3-acetic acid producing endophytic bacterium isolated from corn root (Zea mays cv. Xinken-5).</title>
        <authorList>
            <person name="Yu J."/>
            <person name="Guan X."/>
            <person name="Liu C."/>
            <person name="Xiang W."/>
            <person name="Yu Z."/>
            <person name="Liu X."/>
            <person name="Wang G."/>
        </authorList>
    </citation>
    <scope>NUCLEOTIDE SEQUENCE [LARGE SCALE GENOMIC DNA]</scope>
    <source>
        <strain evidence="1 2">DSM 100506</strain>
    </source>
</reference>
<dbReference type="InterPro" id="IPR021321">
    <property type="entry name" value="DUF2922"/>
</dbReference>
<accession>A0A494YWP9</accession>
<keyword evidence="2" id="KW-1185">Reference proteome</keyword>
<proteinExistence type="predicted"/>
<organism evidence="1 2">
    <name type="scientific">Ureibacillus endophyticus</name>
    <dbReference type="NCBI Taxonomy" id="1978490"/>
    <lineage>
        <taxon>Bacteria</taxon>
        <taxon>Bacillati</taxon>
        <taxon>Bacillota</taxon>
        <taxon>Bacilli</taxon>
        <taxon>Bacillales</taxon>
        <taxon>Caryophanaceae</taxon>
        <taxon>Ureibacillus</taxon>
    </lineage>
</organism>
<dbReference type="EMBL" id="RBZN01000043">
    <property type="protein sequence ID" value="RKQ14453.1"/>
    <property type="molecule type" value="Genomic_DNA"/>
</dbReference>
<sequence>MTQVLELKFDTDNGKQVTLSINNPKSNLTPAEIATAMTTVINQNVFHKDGHALTAINQARMVARTITEFDLV</sequence>
<gene>
    <name evidence="1" type="ORF">D8M03_13885</name>
</gene>
<dbReference type="OrthoDB" id="2454247at2"/>
<dbReference type="AlphaFoldDB" id="A0A494YWP9"/>
<comment type="caution">
    <text evidence="1">The sequence shown here is derived from an EMBL/GenBank/DDBJ whole genome shotgun (WGS) entry which is preliminary data.</text>
</comment>
<evidence type="ECO:0000313" key="1">
    <source>
        <dbReference type="EMBL" id="RKQ14453.1"/>
    </source>
</evidence>
<protein>
    <submittedName>
        <fullName evidence="1">DUF2922 domain-containing protein</fullName>
    </submittedName>
</protein>
<dbReference type="Pfam" id="PF11148">
    <property type="entry name" value="DUF2922"/>
    <property type="match status" value="1"/>
</dbReference>
<dbReference type="Proteomes" id="UP000272238">
    <property type="component" value="Unassembled WGS sequence"/>
</dbReference>
<dbReference type="RefSeq" id="WP_121215429.1">
    <property type="nucleotide sequence ID" value="NZ_JAMYWW010000001.1"/>
</dbReference>